<protein>
    <submittedName>
        <fullName evidence="1">Putative ataq protein</fullName>
    </submittedName>
</protein>
<dbReference type="AlphaFoldDB" id="A0A023G898"/>
<name>A0A023G898_AMBTT</name>
<organism evidence="1">
    <name type="scientific">Amblyomma triste</name>
    <name type="common">Neotropical tick</name>
    <dbReference type="NCBI Taxonomy" id="251400"/>
    <lineage>
        <taxon>Eukaryota</taxon>
        <taxon>Metazoa</taxon>
        <taxon>Ecdysozoa</taxon>
        <taxon>Arthropoda</taxon>
        <taxon>Chelicerata</taxon>
        <taxon>Arachnida</taxon>
        <taxon>Acari</taxon>
        <taxon>Parasitiformes</taxon>
        <taxon>Ixodida</taxon>
        <taxon>Ixodoidea</taxon>
        <taxon>Ixodidae</taxon>
        <taxon>Amblyomminae</taxon>
        <taxon>Amblyomma</taxon>
    </lineage>
</organism>
<reference evidence="1" key="1">
    <citation type="submission" date="2014-03" db="EMBL/GenBank/DDBJ databases">
        <title>The sialotranscriptome of Amblyomma triste, Amblyomma parvum and Amblyomma cajennense ticks, uncovered by 454-based RNA-seq.</title>
        <authorList>
            <person name="Garcia G.R."/>
            <person name="Gardinassi L.G."/>
            <person name="Ribeiro J.M."/>
            <person name="Anatriello E."/>
            <person name="Ferreira B.R."/>
            <person name="Moreira H.N."/>
            <person name="Mafra C."/>
            <person name="Olegario M.M."/>
            <person name="Szabo P.J."/>
            <person name="Miranda-Santos I.K."/>
            <person name="Maruyama S.R."/>
        </authorList>
    </citation>
    <scope>NUCLEOTIDE SEQUENCE</scope>
    <source>
        <strain evidence="1">Mato Grasso do Sul</strain>
        <tissue evidence="1">Salivary glands</tissue>
    </source>
</reference>
<accession>A0A023G898</accession>
<dbReference type="EMBL" id="GBBM01005449">
    <property type="protein sequence ID" value="JAC29969.1"/>
    <property type="molecule type" value="mRNA"/>
</dbReference>
<proteinExistence type="evidence at transcript level"/>
<evidence type="ECO:0000313" key="1">
    <source>
        <dbReference type="EMBL" id="JAC29969.1"/>
    </source>
</evidence>
<sequence length="259" mass="28415">MGKQCVFEERKAKCKCSGDKIDVNGACTANCTAEKIKECTGMMSTCKIADNAQICTCKEPLTWDSAKKVCVLEKQYRYVFTFKQLQYDAQDRCADWRRGDLAAAIEKAMKNLYGEDLSASRLIECGEERQVELTFKTEPLSPSLNRIHQCENKEDNSCLFAPHLRIIDGSVTGPTPVDLCTEFFTKIPAVSANNLKCRKREDGGYSLRCAQGNTKASEMYGALTVELCDDSKPGNGAASVSAAFLLGVLIPVTIAQCGL</sequence>